<dbReference type="AlphaFoldDB" id="A0A1G2L910"/>
<dbReference type="EMBL" id="MHQS01000022">
    <property type="protein sequence ID" value="OHA08145.1"/>
    <property type="molecule type" value="Genomic_DNA"/>
</dbReference>
<gene>
    <name evidence="2" type="ORF">A3B37_03760</name>
</gene>
<feature type="transmembrane region" description="Helical" evidence="1">
    <location>
        <begin position="196"/>
        <end position="215"/>
    </location>
</feature>
<evidence type="ECO:0000313" key="2">
    <source>
        <dbReference type="EMBL" id="OHA08145.1"/>
    </source>
</evidence>
<feature type="transmembrane region" description="Helical" evidence="1">
    <location>
        <begin position="7"/>
        <end position="29"/>
    </location>
</feature>
<feature type="transmembrane region" description="Helical" evidence="1">
    <location>
        <begin position="107"/>
        <end position="128"/>
    </location>
</feature>
<sequence length="259" mass="28437">MDTFKIARACAISGAITVAVALLVAPSYWWLGLLSGMASCYLAWEFRSVLAAIPVAWVMAVSPPARVAYHLFLAGIGTIVAVGSSVLVLLLPILAVRGMEGMNSDHISSIVAAVFLFGMIGMIVGAMLKPFGCETDEEFLGVLRTFRRRWNPFMFWGYHLPRLFWAALRQIPEAVRVIGMSCWALFVLIHRSERVLSALDGTLGGVVVTAWTWWSGRPDPLFAKIFLVVCGMAMGALFGVLNYEIVSRRFLRVAPPRAV</sequence>
<comment type="caution">
    <text evidence="2">The sequence shown here is derived from an EMBL/GenBank/DDBJ whole genome shotgun (WGS) entry which is preliminary data.</text>
</comment>
<feature type="transmembrane region" description="Helical" evidence="1">
    <location>
        <begin position="174"/>
        <end position="189"/>
    </location>
</feature>
<evidence type="ECO:0000313" key="3">
    <source>
        <dbReference type="Proteomes" id="UP000176705"/>
    </source>
</evidence>
<name>A0A1G2L910_9BACT</name>
<reference evidence="2 3" key="1">
    <citation type="journal article" date="2016" name="Nat. Commun.">
        <title>Thousands of microbial genomes shed light on interconnected biogeochemical processes in an aquifer system.</title>
        <authorList>
            <person name="Anantharaman K."/>
            <person name="Brown C.T."/>
            <person name="Hug L.A."/>
            <person name="Sharon I."/>
            <person name="Castelle C.J."/>
            <person name="Probst A.J."/>
            <person name="Thomas B.C."/>
            <person name="Singh A."/>
            <person name="Wilkins M.J."/>
            <person name="Karaoz U."/>
            <person name="Brodie E.L."/>
            <person name="Williams K.H."/>
            <person name="Hubbard S.S."/>
            <person name="Banfield J.F."/>
        </authorList>
    </citation>
    <scope>NUCLEOTIDE SEQUENCE [LARGE SCALE GENOMIC DNA]</scope>
</reference>
<feature type="transmembrane region" description="Helical" evidence="1">
    <location>
        <begin position="71"/>
        <end position="95"/>
    </location>
</feature>
<dbReference type="Proteomes" id="UP000176705">
    <property type="component" value="Unassembled WGS sequence"/>
</dbReference>
<proteinExistence type="predicted"/>
<organism evidence="2 3">
    <name type="scientific">Candidatus Sungbacteria bacterium RIFCSPLOWO2_01_FULL_59_16</name>
    <dbReference type="NCBI Taxonomy" id="1802280"/>
    <lineage>
        <taxon>Bacteria</taxon>
        <taxon>Candidatus Sungiibacteriota</taxon>
    </lineage>
</organism>
<protein>
    <submittedName>
        <fullName evidence="2">Uncharacterized protein</fullName>
    </submittedName>
</protein>
<keyword evidence="1" id="KW-0812">Transmembrane</keyword>
<dbReference type="STRING" id="1802280.A3B37_03760"/>
<accession>A0A1G2L910</accession>
<keyword evidence="1" id="KW-1133">Transmembrane helix</keyword>
<evidence type="ECO:0000256" key="1">
    <source>
        <dbReference type="SAM" id="Phobius"/>
    </source>
</evidence>
<keyword evidence="1" id="KW-0472">Membrane</keyword>
<feature type="transmembrane region" description="Helical" evidence="1">
    <location>
        <begin position="221"/>
        <end position="243"/>
    </location>
</feature>